<name>A0A0K2Y2S7_9HELI</name>
<evidence type="ECO:0000313" key="2">
    <source>
        <dbReference type="EMBL" id="CRF52144.1"/>
    </source>
</evidence>
<dbReference type="EMBL" id="CDMG01000002">
    <property type="protein sequence ID" value="CRF52144.1"/>
    <property type="molecule type" value="Genomic_DNA"/>
</dbReference>
<reference evidence="3" key="1">
    <citation type="submission" date="2014-12" db="EMBL/GenBank/DDBJ databases">
        <authorList>
            <person name="Jaenicke S."/>
        </authorList>
    </citation>
    <scope>NUCLEOTIDE SEQUENCE [LARGE SCALE GENOMIC DNA]</scope>
</reference>
<gene>
    <name evidence="2" type="ORF">HAL07_02700</name>
</gene>
<evidence type="ECO:0000313" key="3">
    <source>
        <dbReference type="Proteomes" id="UP000043437"/>
    </source>
</evidence>
<accession>A0A0K2Y2S7</accession>
<feature type="region of interest" description="Disordered" evidence="1">
    <location>
        <begin position="1"/>
        <end position="39"/>
    </location>
</feature>
<feature type="compositionally biased region" description="Low complexity" evidence="1">
    <location>
        <begin position="14"/>
        <end position="39"/>
    </location>
</feature>
<dbReference type="Proteomes" id="UP000043437">
    <property type="component" value="Unassembled WGS sequence"/>
</dbReference>
<protein>
    <submittedName>
        <fullName evidence="2">Uncharacterized protein</fullName>
    </submittedName>
</protein>
<organism evidence="2 3">
    <name type="scientific">Helicobacter ailurogastricus</name>
    <dbReference type="NCBI Taxonomy" id="1578720"/>
    <lineage>
        <taxon>Bacteria</taxon>
        <taxon>Pseudomonadati</taxon>
        <taxon>Campylobacterota</taxon>
        <taxon>Epsilonproteobacteria</taxon>
        <taxon>Campylobacterales</taxon>
        <taxon>Helicobacteraceae</taxon>
        <taxon>Helicobacter</taxon>
    </lineage>
</organism>
<sequence length="55" mass="5887">MLTALQESHAPLLQGTNTNTSQNTNPAQATQTIQSTQSSNALEVKPLWKCGVFVS</sequence>
<proteinExistence type="predicted"/>
<dbReference type="AlphaFoldDB" id="A0A0K2Y2S7"/>
<evidence type="ECO:0000256" key="1">
    <source>
        <dbReference type="SAM" id="MobiDB-lite"/>
    </source>
</evidence>